<protein>
    <recommendedName>
        <fullName evidence="3">peptidylprolyl isomerase</fullName>
        <ecNumber evidence="3">5.2.1.8</ecNumber>
    </recommendedName>
</protein>
<dbReference type="SUPFAM" id="SSF50891">
    <property type="entry name" value="Cyclophilin-like"/>
    <property type="match status" value="1"/>
</dbReference>
<keyword evidence="9" id="KW-1185">Reference proteome</keyword>
<dbReference type="EC" id="5.2.1.8" evidence="3"/>
<name>A0A5P2G917_9BACT</name>
<keyword evidence="4" id="KW-0697">Rotamase</keyword>
<evidence type="ECO:0000256" key="3">
    <source>
        <dbReference type="ARBA" id="ARBA00013194"/>
    </source>
</evidence>
<dbReference type="PANTHER" id="PTHR45625:SF4">
    <property type="entry name" value="PEPTIDYLPROLYL ISOMERASE DOMAIN AND WD REPEAT-CONTAINING PROTEIN 1"/>
    <property type="match status" value="1"/>
</dbReference>
<feature type="chain" id="PRO_5024291210" description="peptidylprolyl isomerase" evidence="6">
    <location>
        <begin position="21"/>
        <end position="222"/>
    </location>
</feature>
<evidence type="ECO:0000256" key="5">
    <source>
        <dbReference type="ARBA" id="ARBA00023235"/>
    </source>
</evidence>
<dbReference type="CDD" id="cd00317">
    <property type="entry name" value="cyclophilin"/>
    <property type="match status" value="1"/>
</dbReference>
<feature type="signal peptide" evidence="6">
    <location>
        <begin position="1"/>
        <end position="20"/>
    </location>
</feature>
<dbReference type="InterPro" id="IPR024936">
    <property type="entry name" value="Cyclophilin-type_PPIase"/>
</dbReference>
<dbReference type="PANTHER" id="PTHR45625">
    <property type="entry name" value="PEPTIDYL-PROLYL CIS-TRANS ISOMERASE-RELATED"/>
    <property type="match status" value="1"/>
</dbReference>
<keyword evidence="6" id="KW-0732">Signal</keyword>
<dbReference type="Pfam" id="PF00160">
    <property type="entry name" value="Pro_isomerase"/>
    <property type="match status" value="1"/>
</dbReference>
<dbReference type="InterPro" id="IPR002130">
    <property type="entry name" value="Cyclophilin-type_PPIase_dom"/>
</dbReference>
<dbReference type="GO" id="GO:0003755">
    <property type="term" value="F:peptidyl-prolyl cis-trans isomerase activity"/>
    <property type="evidence" value="ECO:0007669"/>
    <property type="project" value="UniProtKB-KW"/>
</dbReference>
<organism evidence="8 9">
    <name type="scientific">Rhizosphaericola mali</name>
    <dbReference type="NCBI Taxonomy" id="2545455"/>
    <lineage>
        <taxon>Bacteria</taxon>
        <taxon>Pseudomonadati</taxon>
        <taxon>Bacteroidota</taxon>
        <taxon>Chitinophagia</taxon>
        <taxon>Chitinophagales</taxon>
        <taxon>Chitinophagaceae</taxon>
        <taxon>Rhizosphaericola</taxon>
    </lineage>
</organism>
<accession>A0A5P2G917</accession>
<dbReference type="PIRSF" id="PIRSF001467">
    <property type="entry name" value="Peptidylpro_ismrse"/>
    <property type="match status" value="1"/>
</dbReference>
<evidence type="ECO:0000256" key="6">
    <source>
        <dbReference type="SAM" id="SignalP"/>
    </source>
</evidence>
<proteinExistence type="inferred from homology"/>
<dbReference type="OrthoDB" id="9807797at2"/>
<dbReference type="KEGG" id="arac:E0W69_016650"/>
<dbReference type="EMBL" id="CP044016">
    <property type="protein sequence ID" value="QES90210.1"/>
    <property type="molecule type" value="Genomic_DNA"/>
</dbReference>
<comment type="similarity">
    <text evidence="2">Belongs to the cyclophilin-type PPIase family.</text>
</comment>
<dbReference type="Proteomes" id="UP000292424">
    <property type="component" value="Chromosome"/>
</dbReference>
<dbReference type="RefSeq" id="WP_131331166.1">
    <property type="nucleotide sequence ID" value="NZ_CP044016.1"/>
</dbReference>
<sequence length="222" mass="25300">MKLKLLALGILLTFAFASQAQKYRICMKTTMGNVLMELYDGTPKHRDNFVKLAHDHFYDSILFHRVIPQFMDQAGDPDSKQAKKGVGLGDGDVKYKIPAEIQPEKYFHKRGALGAAREDNPAKASSGAQFYIVTGKIFTDSTLEKTEKRTHYKISAANRKVYKTIGGAPHLDNNYTVFGEVLKGMDVVQKIGEVKRDSSDRPIVDVRIIKLRTKRKFLFWWW</sequence>
<comment type="function">
    <text evidence="1">PPIases accelerate the folding of proteins. It catalyzes the cis-trans isomerization of proline imidic peptide bonds in oligopeptides.</text>
</comment>
<gene>
    <name evidence="8" type="ORF">E0W69_016650</name>
</gene>
<evidence type="ECO:0000259" key="7">
    <source>
        <dbReference type="PROSITE" id="PS50072"/>
    </source>
</evidence>
<keyword evidence="5 8" id="KW-0413">Isomerase</keyword>
<dbReference type="InterPro" id="IPR044666">
    <property type="entry name" value="Cyclophilin_A-like"/>
</dbReference>
<reference evidence="8 9" key="1">
    <citation type="submission" date="2019-09" db="EMBL/GenBank/DDBJ databases">
        <title>Complete genome sequence of Arachidicoccus sp. B3-10 isolated from apple orchard soil.</title>
        <authorList>
            <person name="Kim H.S."/>
            <person name="Han K.-I."/>
            <person name="Suh M.K."/>
            <person name="Lee K.C."/>
            <person name="Eom M.K."/>
            <person name="Kim J.-S."/>
            <person name="Kang S.W."/>
            <person name="Sin Y."/>
            <person name="Lee J.-S."/>
        </authorList>
    </citation>
    <scope>NUCLEOTIDE SEQUENCE [LARGE SCALE GENOMIC DNA]</scope>
    <source>
        <strain evidence="8 9">B3-10</strain>
    </source>
</reference>
<dbReference type="PROSITE" id="PS50072">
    <property type="entry name" value="CSA_PPIASE_2"/>
    <property type="match status" value="1"/>
</dbReference>
<dbReference type="AlphaFoldDB" id="A0A5P2G917"/>
<evidence type="ECO:0000256" key="2">
    <source>
        <dbReference type="ARBA" id="ARBA00007365"/>
    </source>
</evidence>
<evidence type="ECO:0000256" key="1">
    <source>
        <dbReference type="ARBA" id="ARBA00002388"/>
    </source>
</evidence>
<evidence type="ECO:0000313" key="9">
    <source>
        <dbReference type="Proteomes" id="UP000292424"/>
    </source>
</evidence>
<evidence type="ECO:0000313" key="8">
    <source>
        <dbReference type="EMBL" id="QES90210.1"/>
    </source>
</evidence>
<evidence type="ECO:0000256" key="4">
    <source>
        <dbReference type="ARBA" id="ARBA00023110"/>
    </source>
</evidence>
<dbReference type="Gene3D" id="2.40.100.10">
    <property type="entry name" value="Cyclophilin-like"/>
    <property type="match status" value="1"/>
</dbReference>
<dbReference type="InterPro" id="IPR029000">
    <property type="entry name" value="Cyclophilin-like_dom_sf"/>
</dbReference>
<feature type="domain" description="PPIase cyclophilin-type" evidence="7">
    <location>
        <begin position="29"/>
        <end position="213"/>
    </location>
</feature>